<dbReference type="SUPFAM" id="SSF55469">
    <property type="entry name" value="FMN-dependent nitroreductase-like"/>
    <property type="match status" value="1"/>
</dbReference>
<evidence type="ECO:0000256" key="2">
    <source>
        <dbReference type="ARBA" id="ARBA00022630"/>
    </source>
</evidence>
<dbReference type="InterPro" id="IPR000415">
    <property type="entry name" value="Nitroreductase-like"/>
</dbReference>
<keyword evidence="5" id="KW-0521">NADP</keyword>
<dbReference type="InterPro" id="IPR029479">
    <property type="entry name" value="Nitroreductase"/>
</dbReference>
<keyword evidence="2 5" id="KW-0285">Flavoprotein</keyword>
<evidence type="ECO:0000313" key="8">
    <source>
        <dbReference type="Proteomes" id="UP000182692"/>
    </source>
</evidence>
<dbReference type="PANTHER" id="PTHR43425">
    <property type="entry name" value="OXYGEN-INSENSITIVE NADPH NITROREDUCTASE"/>
    <property type="match status" value="1"/>
</dbReference>
<dbReference type="PIRSF" id="PIRSF005426">
    <property type="entry name" value="Frp"/>
    <property type="match status" value="1"/>
</dbReference>
<dbReference type="GO" id="GO:0016491">
    <property type="term" value="F:oxidoreductase activity"/>
    <property type="evidence" value="ECO:0007669"/>
    <property type="project" value="UniProtKB-UniRule"/>
</dbReference>
<dbReference type="PANTHER" id="PTHR43425:SF2">
    <property type="entry name" value="OXYGEN-INSENSITIVE NADPH NITROREDUCTASE"/>
    <property type="match status" value="1"/>
</dbReference>
<keyword evidence="4 5" id="KW-0560">Oxidoreductase</keyword>
<dbReference type="NCBIfam" id="NF008033">
    <property type="entry name" value="PRK10765.1"/>
    <property type="match status" value="1"/>
</dbReference>
<dbReference type="Proteomes" id="UP000182692">
    <property type="component" value="Unassembled WGS sequence"/>
</dbReference>
<evidence type="ECO:0000256" key="4">
    <source>
        <dbReference type="ARBA" id="ARBA00023002"/>
    </source>
</evidence>
<organism evidence="7 8">
    <name type="scientific">Enterovibrio norvegicus DSM 15893</name>
    <dbReference type="NCBI Taxonomy" id="1121869"/>
    <lineage>
        <taxon>Bacteria</taxon>
        <taxon>Pseudomonadati</taxon>
        <taxon>Pseudomonadota</taxon>
        <taxon>Gammaproteobacteria</taxon>
        <taxon>Vibrionales</taxon>
        <taxon>Vibrionaceae</taxon>
        <taxon>Enterovibrio</taxon>
    </lineage>
</organism>
<dbReference type="RefSeq" id="WP_017011773.1">
    <property type="nucleotide sequence ID" value="NZ_FOWR01000056.1"/>
</dbReference>
<evidence type="ECO:0000256" key="3">
    <source>
        <dbReference type="ARBA" id="ARBA00022643"/>
    </source>
</evidence>
<dbReference type="STRING" id="1121869.SAMN03084138_04532"/>
<protein>
    <submittedName>
        <fullName evidence="7">Nitroreductase</fullName>
    </submittedName>
</protein>
<evidence type="ECO:0000256" key="1">
    <source>
        <dbReference type="ARBA" id="ARBA00008366"/>
    </source>
</evidence>
<evidence type="ECO:0000256" key="5">
    <source>
        <dbReference type="PIRNR" id="PIRNR005426"/>
    </source>
</evidence>
<gene>
    <name evidence="7" type="ORF">SAMN03084138_04532</name>
</gene>
<evidence type="ECO:0000313" key="7">
    <source>
        <dbReference type="EMBL" id="SFQ26463.1"/>
    </source>
</evidence>
<dbReference type="Gene3D" id="3.40.109.10">
    <property type="entry name" value="NADH Oxidase"/>
    <property type="match status" value="1"/>
</dbReference>
<dbReference type="GeneID" id="35869803"/>
<dbReference type="CDD" id="cd02146">
    <property type="entry name" value="NfsA-like"/>
    <property type="match status" value="1"/>
</dbReference>
<dbReference type="EMBL" id="FOWR01000056">
    <property type="protein sequence ID" value="SFQ26463.1"/>
    <property type="molecule type" value="Genomic_DNA"/>
</dbReference>
<comment type="similarity">
    <text evidence="1 5">Belongs to the flavin oxidoreductase frp family.</text>
</comment>
<accession>A0A1I5X3A7</accession>
<dbReference type="InterPro" id="IPR016446">
    <property type="entry name" value="Flavin_OxRdtase_Frp"/>
</dbReference>
<dbReference type="OrthoDB" id="3181400at2"/>
<reference evidence="7 8" key="1">
    <citation type="submission" date="2016-10" db="EMBL/GenBank/DDBJ databases">
        <authorList>
            <person name="de Groot N.N."/>
        </authorList>
    </citation>
    <scope>NUCLEOTIDE SEQUENCE [LARGE SCALE GENOMIC DNA]</scope>
    <source>
        <strain evidence="7 8">DSM 15893</strain>
    </source>
</reference>
<evidence type="ECO:0000259" key="6">
    <source>
        <dbReference type="Pfam" id="PF00881"/>
    </source>
</evidence>
<feature type="domain" description="Nitroreductase" evidence="6">
    <location>
        <begin position="10"/>
        <end position="159"/>
    </location>
</feature>
<keyword evidence="3 5" id="KW-0288">FMN</keyword>
<proteinExistence type="inferred from homology"/>
<name>A0A1I5X3A7_9GAMM</name>
<dbReference type="AlphaFoldDB" id="A0A1I5X3A7"/>
<sequence length="240" mass="26644">MNQTIESLLSHRSIRKFNNQPISDEQRNVILDCARAASTSSFIQCTSVIRVVDQEKRRLLAEYAGGQPYVAEAAEFFVWCADFNRHLQIKPDAKLGFAEQTLIGAIDGALAAQNALAAAESLGLGGVYIGGLRNNPEKVSELLGLPMNVIPLFGLCLGHPAQNPEVKPRLPSSLYVHEDIYQLMDVDTLATYDQTIREYYRTRTGGNKEMSWSDQISGTLNKEARPFMKAFLESKGFSTR</sequence>
<dbReference type="Pfam" id="PF00881">
    <property type="entry name" value="Nitroreductase"/>
    <property type="match status" value="1"/>
</dbReference>